<gene>
    <name evidence="1" type="ORF">AM571_PC01358</name>
</gene>
<proteinExistence type="predicted"/>
<accession>A0A1L5PGF8</accession>
<keyword evidence="1" id="KW-0614">Plasmid</keyword>
<name>A0A1L5PGF8_RHIET</name>
<evidence type="ECO:0000313" key="1">
    <source>
        <dbReference type="EMBL" id="APO79090.1"/>
    </source>
</evidence>
<dbReference type="EMBL" id="CP017244">
    <property type="protein sequence ID" value="APO79090.1"/>
    <property type="molecule type" value="Genomic_DNA"/>
</dbReference>
<dbReference type="AlphaFoldDB" id="A0A1L5PGF8"/>
<organism evidence="1 2">
    <name type="scientific">Rhizobium etli 8C-3</name>
    <dbReference type="NCBI Taxonomy" id="538025"/>
    <lineage>
        <taxon>Bacteria</taxon>
        <taxon>Pseudomonadati</taxon>
        <taxon>Pseudomonadota</taxon>
        <taxon>Alphaproteobacteria</taxon>
        <taxon>Hyphomicrobiales</taxon>
        <taxon>Rhizobiaceae</taxon>
        <taxon>Rhizobium/Agrobacterium group</taxon>
        <taxon>Rhizobium</taxon>
    </lineage>
</organism>
<dbReference type="Proteomes" id="UP000185109">
    <property type="component" value="Plasmid pRsp8C3c"/>
</dbReference>
<geneLocation type="plasmid" evidence="2">
    <name>prsp8c3c</name>
</geneLocation>
<sequence>MVVMSSRPGSIAEIYDVDLPRPRGLDVMASPEFAAYTGSTRKHFYAQGSLDDH</sequence>
<evidence type="ECO:0000313" key="2">
    <source>
        <dbReference type="Proteomes" id="UP000185109"/>
    </source>
</evidence>
<reference evidence="1 2" key="1">
    <citation type="submission" date="2016-09" db="EMBL/GenBank/DDBJ databases">
        <title>The complete genome sequences of Rhizobium gallicum, symbiovars gallicum and phaseoli, symbionts associated to common bean (Phaseolus vulgaris).</title>
        <authorList>
            <person name="Bustos P."/>
            <person name="Santamaria R.I."/>
            <person name="Perez-Carrascal O.M."/>
            <person name="Juarez S."/>
            <person name="Lozano L."/>
            <person name="Martinez-Flores I."/>
            <person name="Martinez-Romero E."/>
            <person name="Cevallos M."/>
            <person name="Romero D."/>
            <person name="Davila G."/>
            <person name="Gonzalez V."/>
        </authorList>
    </citation>
    <scope>NUCLEOTIDE SEQUENCE [LARGE SCALE GENOMIC DNA]</scope>
    <source>
        <strain evidence="1 2">8C-3</strain>
        <plasmid evidence="2">Plasmid prsp8c3c</plasmid>
    </source>
</reference>
<protein>
    <submittedName>
        <fullName evidence="1">Uncharacterized protein</fullName>
    </submittedName>
</protein>